<proteinExistence type="predicted"/>
<keyword evidence="3" id="KW-1185">Reference proteome</keyword>
<reference evidence="2" key="1">
    <citation type="submission" date="2016-11" db="EMBL/GenBank/DDBJ databases">
        <title>The genome sequence of Colletotrichum cuscutae.</title>
        <authorList>
            <person name="Baroncelli R."/>
        </authorList>
    </citation>
    <scope>NUCLEOTIDE SEQUENCE</scope>
    <source>
        <strain evidence="2">IMI 304802</strain>
    </source>
</reference>
<name>A0AAI9YB50_9PEZI</name>
<dbReference type="Proteomes" id="UP001239213">
    <property type="component" value="Unassembled WGS sequence"/>
</dbReference>
<accession>A0AAI9YB50</accession>
<evidence type="ECO:0000313" key="3">
    <source>
        <dbReference type="Proteomes" id="UP001239213"/>
    </source>
</evidence>
<organism evidence="2 3">
    <name type="scientific">Colletotrichum cuscutae</name>
    <dbReference type="NCBI Taxonomy" id="1209917"/>
    <lineage>
        <taxon>Eukaryota</taxon>
        <taxon>Fungi</taxon>
        <taxon>Dikarya</taxon>
        <taxon>Ascomycota</taxon>
        <taxon>Pezizomycotina</taxon>
        <taxon>Sordariomycetes</taxon>
        <taxon>Hypocreomycetidae</taxon>
        <taxon>Glomerellales</taxon>
        <taxon>Glomerellaceae</taxon>
        <taxon>Colletotrichum</taxon>
        <taxon>Colletotrichum acutatum species complex</taxon>
    </lineage>
</organism>
<feature type="region of interest" description="Disordered" evidence="1">
    <location>
        <begin position="19"/>
        <end position="43"/>
    </location>
</feature>
<comment type="caution">
    <text evidence="2">The sequence shown here is derived from an EMBL/GenBank/DDBJ whole genome shotgun (WGS) entry which is preliminary data.</text>
</comment>
<dbReference type="EMBL" id="MPDP01000022">
    <property type="protein sequence ID" value="KAK1494071.1"/>
    <property type="molecule type" value="Genomic_DNA"/>
</dbReference>
<dbReference type="AlphaFoldDB" id="A0AAI9YB50"/>
<evidence type="ECO:0000256" key="1">
    <source>
        <dbReference type="SAM" id="MobiDB-lite"/>
    </source>
</evidence>
<gene>
    <name evidence="2" type="ORF">CCUS01_13738</name>
</gene>
<feature type="region of interest" description="Disordered" evidence="1">
    <location>
        <begin position="55"/>
        <end position="79"/>
    </location>
</feature>
<evidence type="ECO:0000313" key="2">
    <source>
        <dbReference type="EMBL" id="KAK1494071.1"/>
    </source>
</evidence>
<protein>
    <submittedName>
        <fullName evidence="2">Uncharacterized protein</fullName>
    </submittedName>
</protein>
<sequence length="141" mass="15284">MTAGPIAAEHDCVASAASVASATGSNHRRLSEYRPPWTSTRTEQKIRIESLSKDRCGNPARANEVEEGASIQRRQQGPWPAQARKAWMVEGVWNGLFAHRVDPVGRESRRDAPKLARCQSLPEQAIDAPAVGEVGSEGVEA</sequence>